<accession>A0A1G8PSQ2</accession>
<dbReference type="EC" id="4.1.2.25" evidence="6"/>
<dbReference type="UniPathway" id="UPA00077">
    <property type="reaction ID" value="UER00154"/>
</dbReference>
<dbReference type="GO" id="GO:0046654">
    <property type="term" value="P:tetrahydrofolate biosynthetic process"/>
    <property type="evidence" value="ECO:0007669"/>
    <property type="project" value="UniProtKB-UniRule"/>
</dbReference>
<dbReference type="OrthoDB" id="9803748at2"/>
<evidence type="ECO:0000313" key="9">
    <source>
        <dbReference type="Proteomes" id="UP000199017"/>
    </source>
</evidence>
<dbReference type="InterPro" id="IPR006156">
    <property type="entry name" value="Dihydroneopterin_aldolase"/>
</dbReference>
<dbReference type="SUPFAM" id="SSF55620">
    <property type="entry name" value="Tetrahydrobiopterin biosynthesis enzymes-like"/>
    <property type="match status" value="1"/>
</dbReference>
<evidence type="ECO:0000256" key="1">
    <source>
        <dbReference type="ARBA" id="ARBA00001353"/>
    </source>
</evidence>
<dbReference type="Gene3D" id="3.30.1130.10">
    <property type="match status" value="1"/>
</dbReference>
<reference evidence="8 9" key="1">
    <citation type="submission" date="2016-10" db="EMBL/GenBank/DDBJ databases">
        <authorList>
            <person name="de Groot N.N."/>
        </authorList>
    </citation>
    <scope>NUCLEOTIDE SEQUENCE [LARGE SCALE GENOMIC DNA]</scope>
    <source>
        <strain evidence="9">P4B,CCM 7963,CECT 7998,DSM 25260,IBRC-M 10614,KCTC 13821</strain>
    </source>
</reference>
<proteinExistence type="inferred from homology"/>
<dbReference type="CDD" id="cd00534">
    <property type="entry name" value="DHNA_DHNTPE"/>
    <property type="match status" value="1"/>
</dbReference>
<dbReference type="Pfam" id="PF02152">
    <property type="entry name" value="FolB"/>
    <property type="match status" value="1"/>
</dbReference>
<evidence type="ECO:0000256" key="4">
    <source>
        <dbReference type="ARBA" id="ARBA00022909"/>
    </source>
</evidence>
<dbReference type="EMBL" id="FNDU01000016">
    <property type="protein sequence ID" value="SDI95493.1"/>
    <property type="molecule type" value="Genomic_DNA"/>
</dbReference>
<feature type="domain" description="Dihydroneopterin aldolase/epimerase" evidence="7">
    <location>
        <begin position="4"/>
        <end position="117"/>
    </location>
</feature>
<comment type="pathway">
    <text evidence="2 6">Cofactor biosynthesis; tetrahydrofolate biosynthesis; 2-amino-4-hydroxy-6-hydroxymethyl-7,8-dihydropteridine diphosphate from 7,8-dihydroneopterin triphosphate: step 3/4.</text>
</comment>
<dbReference type="InterPro" id="IPR006157">
    <property type="entry name" value="FolB_dom"/>
</dbReference>
<dbReference type="NCBIfam" id="TIGR00525">
    <property type="entry name" value="folB"/>
    <property type="match status" value="1"/>
</dbReference>
<name>A0A1G8PSQ2_9BACI</name>
<protein>
    <recommendedName>
        <fullName evidence="6">7,8-dihydroneopterin aldolase</fullName>
        <ecNumber evidence="6">4.1.2.25</ecNumber>
    </recommendedName>
</protein>
<dbReference type="Proteomes" id="UP000199017">
    <property type="component" value="Unassembled WGS sequence"/>
</dbReference>
<gene>
    <name evidence="8" type="ORF">SAMN05216352_1166</name>
</gene>
<keyword evidence="5 6" id="KW-0456">Lyase</keyword>
<dbReference type="GO" id="GO:0046656">
    <property type="term" value="P:folic acid biosynthetic process"/>
    <property type="evidence" value="ECO:0007669"/>
    <property type="project" value="UniProtKB-UniRule"/>
</dbReference>
<evidence type="ECO:0000256" key="2">
    <source>
        <dbReference type="ARBA" id="ARBA00005013"/>
    </source>
</evidence>
<dbReference type="STRING" id="930129.SAMN05216352_1166"/>
<dbReference type="RefSeq" id="WP_091587473.1">
    <property type="nucleotide sequence ID" value="NZ_FNDU01000016.1"/>
</dbReference>
<dbReference type="InterPro" id="IPR043133">
    <property type="entry name" value="GTP-CH-I_C/QueF"/>
</dbReference>
<evidence type="ECO:0000256" key="3">
    <source>
        <dbReference type="ARBA" id="ARBA00005708"/>
    </source>
</evidence>
<evidence type="ECO:0000256" key="6">
    <source>
        <dbReference type="RuleBase" id="RU362079"/>
    </source>
</evidence>
<evidence type="ECO:0000256" key="5">
    <source>
        <dbReference type="ARBA" id="ARBA00023239"/>
    </source>
</evidence>
<evidence type="ECO:0000313" key="8">
    <source>
        <dbReference type="EMBL" id="SDI95493.1"/>
    </source>
</evidence>
<dbReference type="PANTHER" id="PTHR42844:SF1">
    <property type="entry name" value="DIHYDRONEOPTERIN ALDOLASE 1-RELATED"/>
    <property type="match status" value="1"/>
</dbReference>
<evidence type="ECO:0000259" key="7">
    <source>
        <dbReference type="SMART" id="SM00905"/>
    </source>
</evidence>
<comment type="catalytic activity">
    <reaction evidence="1 6">
        <text>7,8-dihydroneopterin = 6-hydroxymethyl-7,8-dihydropterin + glycolaldehyde</text>
        <dbReference type="Rhea" id="RHEA:10540"/>
        <dbReference type="ChEBI" id="CHEBI:17001"/>
        <dbReference type="ChEBI" id="CHEBI:17071"/>
        <dbReference type="ChEBI" id="CHEBI:44841"/>
        <dbReference type="EC" id="4.1.2.25"/>
    </reaction>
</comment>
<dbReference type="PANTHER" id="PTHR42844">
    <property type="entry name" value="DIHYDRONEOPTERIN ALDOLASE 1-RELATED"/>
    <property type="match status" value="1"/>
</dbReference>
<dbReference type="GO" id="GO:0004150">
    <property type="term" value="F:dihydroneopterin aldolase activity"/>
    <property type="evidence" value="ECO:0007669"/>
    <property type="project" value="UniProtKB-UniRule"/>
</dbReference>
<dbReference type="FunFam" id="3.30.1130.10:FF:000003">
    <property type="entry name" value="7,8-dihydroneopterin aldolase"/>
    <property type="match status" value="1"/>
</dbReference>
<comment type="function">
    <text evidence="6">Catalyzes the conversion of 7,8-dihydroneopterin to 6-hydroxymethyl-7,8-dihydropterin.</text>
</comment>
<dbReference type="NCBIfam" id="TIGR00526">
    <property type="entry name" value="folB_dom"/>
    <property type="match status" value="1"/>
</dbReference>
<sequence>MDKIYLKGMEFYAYHGVFPEENKLGQRFQVDLIMEADLSEAAAQDDLKKSVNYAEAHQAVKEIVEGQTYDLVESVAESISANILKQFPIVSEVTVKVIKPDPPIPGHYEYVAIEITRKRT</sequence>
<dbReference type="GO" id="GO:0005737">
    <property type="term" value="C:cytoplasm"/>
    <property type="evidence" value="ECO:0007669"/>
    <property type="project" value="TreeGrafter"/>
</dbReference>
<keyword evidence="9" id="KW-1185">Reference proteome</keyword>
<dbReference type="SMART" id="SM00905">
    <property type="entry name" value="FolB"/>
    <property type="match status" value="1"/>
</dbReference>
<comment type="similarity">
    <text evidence="3 6">Belongs to the DHNA family.</text>
</comment>
<keyword evidence="4 6" id="KW-0289">Folate biosynthesis</keyword>
<organism evidence="8 9">
    <name type="scientific">Alteribacillus bidgolensis</name>
    <dbReference type="NCBI Taxonomy" id="930129"/>
    <lineage>
        <taxon>Bacteria</taxon>
        <taxon>Bacillati</taxon>
        <taxon>Bacillota</taxon>
        <taxon>Bacilli</taxon>
        <taxon>Bacillales</taxon>
        <taxon>Bacillaceae</taxon>
        <taxon>Alteribacillus</taxon>
    </lineage>
</organism>
<dbReference type="AlphaFoldDB" id="A0A1G8PSQ2"/>